<proteinExistence type="predicted"/>
<dbReference type="PROSITE" id="PS51257">
    <property type="entry name" value="PROKAR_LIPOPROTEIN"/>
    <property type="match status" value="1"/>
</dbReference>
<name>A0A918JTK4_9FLAO</name>
<evidence type="ECO:0008006" key="3">
    <source>
        <dbReference type="Google" id="ProtNLM"/>
    </source>
</evidence>
<protein>
    <recommendedName>
        <fullName evidence="3">Lipoprotein</fullName>
    </recommendedName>
</protein>
<sequence>MKKILILLVLILASCSTDNESIVENSKIKDLPKDIKIINKQSDNEYDTEGKLTIKYREGITEEQKQNIRNAEHNFLLLGVEITNCKEVEIWYITYCSGCRPGPKIKSLPKDALDKTALDWYGDCKDF</sequence>
<keyword evidence="2" id="KW-1185">Reference proteome</keyword>
<evidence type="ECO:0000313" key="1">
    <source>
        <dbReference type="EMBL" id="GGX12043.1"/>
    </source>
</evidence>
<accession>A0A918JTK4</accession>
<evidence type="ECO:0000313" key="2">
    <source>
        <dbReference type="Proteomes" id="UP000601108"/>
    </source>
</evidence>
<gene>
    <name evidence="1" type="ORF">GCM10007384_12220</name>
</gene>
<comment type="caution">
    <text evidence="1">The sequence shown here is derived from an EMBL/GenBank/DDBJ whole genome shotgun (WGS) entry which is preliminary data.</text>
</comment>
<organism evidence="1 2">
    <name type="scientific">Aquimarina muelleri</name>
    <dbReference type="NCBI Taxonomy" id="279356"/>
    <lineage>
        <taxon>Bacteria</taxon>
        <taxon>Pseudomonadati</taxon>
        <taxon>Bacteroidota</taxon>
        <taxon>Flavobacteriia</taxon>
        <taxon>Flavobacteriales</taxon>
        <taxon>Flavobacteriaceae</taxon>
        <taxon>Aquimarina</taxon>
    </lineage>
</organism>
<dbReference type="RefSeq" id="WP_027411634.1">
    <property type="nucleotide sequence ID" value="NZ_BMWS01000006.1"/>
</dbReference>
<reference evidence="1 2" key="1">
    <citation type="journal article" date="2014" name="Int. J. Syst. Evol. Microbiol.">
        <title>Complete genome sequence of Corynebacterium casei LMG S-19264T (=DSM 44701T), isolated from a smear-ripened cheese.</title>
        <authorList>
            <consortium name="US DOE Joint Genome Institute (JGI-PGF)"/>
            <person name="Walter F."/>
            <person name="Albersmeier A."/>
            <person name="Kalinowski J."/>
            <person name="Ruckert C."/>
        </authorList>
    </citation>
    <scope>NUCLEOTIDE SEQUENCE [LARGE SCALE GENOMIC DNA]</scope>
    <source>
        <strain evidence="1 2">KCTC 12285</strain>
    </source>
</reference>
<dbReference type="AlphaFoldDB" id="A0A918JTK4"/>
<dbReference type="EMBL" id="BMWS01000006">
    <property type="protein sequence ID" value="GGX12043.1"/>
    <property type="molecule type" value="Genomic_DNA"/>
</dbReference>
<dbReference type="Proteomes" id="UP000601108">
    <property type="component" value="Unassembled WGS sequence"/>
</dbReference>